<dbReference type="NCBIfam" id="TIGR04056">
    <property type="entry name" value="OMP_RagA_SusC"/>
    <property type="match status" value="1"/>
</dbReference>
<dbReference type="PROSITE" id="PS52016">
    <property type="entry name" value="TONB_DEPENDENT_REC_3"/>
    <property type="match status" value="1"/>
</dbReference>
<dbReference type="EMBL" id="FOJG01000002">
    <property type="protein sequence ID" value="SEW53988.1"/>
    <property type="molecule type" value="Genomic_DNA"/>
</dbReference>
<evidence type="ECO:0000259" key="9">
    <source>
        <dbReference type="Pfam" id="PF07715"/>
    </source>
</evidence>
<evidence type="ECO:0000256" key="6">
    <source>
        <dbReference type="ARBA" id="ARBA00023237"/>
    </source>
</evidence>
<dbReference type="NCBIfam" id="TIGR04057">
    <property type="entry name" value="SusC_RagA_signa"/>
    <property type="match status" value="1"/>
</dbReference>
<evidence type="ECO:0000256" key="8">
    <source>
        <dbReference type="SAM" id="SignalP"/>
    </source>
</evidence>
<evidence type="ECO:0000256" key="4">
    <source>
        <dbReference type="ARBA" id="ARBA00022692"/>
    </source>
</evidence>
<comment type="subcellular location">
    <subcellularLocation>
        <location evidence="1 7">Cell outer membrane</location>
        <topology evidence="1 7">Multi-pass membrane protein</topology>
    </subcellularLocation>
</comment>
<dbReference type="Gene3D" id="2.40.170.20">
    <property type="entry name" value="TonB-dependent receptor, beta-barrel domain"/>
    <property type="match status" value="1"/>
</dbReference>
<name>A0A1I0SBP3_9BACT</name>
<dbReference type="InterPro" id="IPR023997">
    <property type="entry name" value="TonB-dep_OMP_SusC/RagA_CS"/>
</dbReference>
<reference evidence="11" key="1">
    <citation type="submission" date="2016-10" db="EMBL/GenBank/DDBJ databases">
        <authorList>
            <person name="Varghese N."/>
            <person name="Submissions S."/>
        </authorList>
    </citation>
    <scope>NUCLEOTIDE SEQUENCE [LARGE SCALE GENOMIC DNA]</scope>
    <source>
        <strain evidence="11">DSM 3695</strain>
    </source>
</reference>
<dbReference type="InterPro" id="IPR039426">
    <property type="entry name" value="TonB-dep_rcpt-like"/>
</dbReference>
<sequence>MKGMLQFIKTAVVVCVLLGWLSPAYAQTTGVPVAAALKKITSELGTKFVYENELLDNVKTTADLRNLRSRKVEEVLKEVLYPNGFIFLYVNDNTYTIIRDVRKREGQPAPPVSTEVALPENEMWVQGTVTDEKGYPVAGATVAAAKNNNGTVTDQLGNFRLRVNKEEPALSVSFIGNRPVLAPLQGQTTLHIVMGADNIQLKQVEVSTGYQYIPKERATGSFGLVTAKDLERRSAVGLVEKLEGSVSGLQVNVGQPDRNLFKNRDQFSVRGVSTILSEKKPLIVLDGFPTELDLVNINPNDIAYITVLKDAAAASIWGVRAANGVIVIETKKAAFNQAPVVRASATLTTTGRPRLDYLPMAGATDYLGLEKELVDKGLLPLPSSPFLLSNPPLTTGADLYLQFKNGKISQQQLDAAINQLKGRDIRDQYQRYILRSPFSEQYDVSVSGGNTHMRNYLSASYTDEYANTKGDYSRRMVVNFNNETRLSQKLSLTADMFVTSLQMKNNGLGLGSLQGGTYPLSPYDQLVDDNGQSVNFAQRYPGRILDSLQQKGFLPWRYNYIDELANADNTYQSLAWRFNTGLQYKIAPTLSIEARYMLEKVADGNRQYANPQSYAARDMVNSFTVTTTHERGVPAGGMLTRNDGKQQNYTLRGLIRFDPNLKGHQALNIVMGGEFRETLTSGFTNRAYGYDDRLLSSGVVNYNTVYKTTSGNQKVAAMQSFQNQRDRYTSAFANFTYTLHEKYSLSGSIRKDDSNLFGVSKEYRAVPLWSIGGLWRINDESFMQWKPLSHLNLRATYGFNGNVNKTTSPYLVTQAAGGPNPFSNEQYASVYNPANPLLRWEKVATFNVGLDAGFFDGRLTATLDIYRKNSTDLLGNVEINPTYGFNTLLTNKLEMTNHGVDLEVGGSIIVSKRFTWKAAANFSYNTSKVSKAYFQQNTVTYYTRAGNPIEGKSLNSIYTYRFAGINDKGVAMLYNGKDQKVAADDNKLLDEKDLQSVAYQGVSVAPYFGGLTQTFRYGRFELYTLFTWKFGHKFLRPGVDDYYNAPYLRSANKDIARRWQKPGDELLTDVPAVDAVHRSLYNYRLSDNFVEDAGYVRWRELTLNYQLPDQWFKGRFAKGINVSLSGRNLALWTANKQGIDPDYVPGGVISASSSLDYTPGVVLPPARSLVFSVKADF</sequence>
<keyword evidence="5 7" id="KW-0472">Membrane</keyword>
<dbReference type="Pfam" id="PF07715">
    <property type="entry name" value="Plug"/>
    <property type="match status" value="1"/>
</dbReference>
<dbReference type="InterPro" id="IPR008969">
    <property type="entry name" value="CarboxyPept-like_regulatory"/>
</dbReference>
<accession>A0A1I0SBP3</accession>
<keyword evidence="3 7" id="KW-1134">Transmembrane beta strand</keyword>
<proteinExistence type="inferred from homology"/>
<dbReference type="Pfam" id="PF13715">
    <property type="entry name" value="CarbopepD_reg_2"/>
    <property type="match status" value="1"/>
</dbReference>
<dbReference type="Proteomes" id="UP000199310">
    <property type="component" value="Unassembled WGS sequence"/>
</dbReference>
<dbReference type="Gene3D" id="2.60.40.1120">
    <property type="entry name" value="Carboxypeptidase-like, regulatory domain"/>
    <property type="match status" value="1"/>
</dbReference>
<dbReference type="Gene3D" id="2.170.130.10">
    <property type="entry name" value="TonB-dependent receptor, plug domain"/>
    <property type="match status" value="1"/>
</dbReference>
<comment type="similarity">
    <text evidence="7">Belongs to the TonB-dependent receptor family.</text>
</comment>
<feature type="domain" description="TonB-dependent receptor plug" evidence="9">
    <location>
        <begin position="215"/>
        <end position="325"/>
    </location>
</feature>
<organism evidence="10 11">
    <name type="scientific">Chitinophaga arvensicola</name>
    <dbReference type="NCBI Taxonomy" id="29529"/>
    <lineage>
        <taxon>Bacteria</taxon>
        <taxon>Pseudomonadati</taxon>
        <taxon>Bacteroidota</taxon>
        <taxon>Chitinophagia</taxon>
        <taxon>Chitinophagales</taxon>
        <taxon>Chitinophagaceae</taxon>
        <taxon>Chitinophaga</taxon>
    </lineage>
</organism>
<evidence type="ECO:0000313" key="11">
    <source>
        <dbReference type="Proteomes" id="UP000199310"/>
    </source>
</evidence>
<dbReference type="STRING" id="29529.SAMN04488122_5825"/>
<keyword evidence="4 7" id="KW-0812">Transmembrane</keyword>
<evidence type="ECO:0000256" key="2">
    <source>
        <dbReference type="ARBA" id="ARBA00022448"/>
    </source>
</evidence>
<dbReference type="SUPFAM" id="SSF49464">
    <property type="entry name" value="Carboxypeptidase regulatory domain-like"/>
    <property type="match status" value="1"/>
</dbReference>
<feature type="chain" id="PRO_5011617731" evidence="8">
    <location>
        <begin position="27"/>
        <end position="1177"/>
    </location>
</feature>
<dbReference type="InterPro" id="IPR036942">
    <property type="entry name" value="Beta-barrel_TonB_sf"/>
</dbReference>
<dbReference type="GO" id="GO:0009279">
    <property type="term" value="C:cell outer membrane"/>
    <property type="evidence" value="ECO:0007669"/>
    <property type="project" value="UniProtKB-SubCell"/>
</dbReference>
<keyword evidence="11" id="KW-1185">Reference proteome</keyword>
<evidence type="ECO:0000256" key="1">
    <source>
        <dbReference type="ARBA" id="ARBA00004571"/>
    </source>
</evidence>
<evidence type="ECO:0000256" key="3">
    <source>
        <dbReference type="ARBA" id="ARBA00022452"/>
    </source>
</evidence>
<keyword evidence="6 7" id="KW-0998">Cell outer membrane</keyword>
<evidence type="ECO:0000313" key="10">
    <source>
        <dbReference type="EMBL" id="SEW53988.1"/>
    </source>
</evidence>
<keyword evidence="8" id="KW-0732">Signal</keyword>
<dbReference type="OrthoDB" id="9768177at2"/>
<evidence type="ECO:0000256" key="5">
    <source>
        <dbReference type="ARBA" id="ARBA00023136"/>
    </source>
</evidence>
<dbReference type="InterPro" id="IPR023996">
    <property type="entry name" value="TonB-dep_OMP_SusC/RagA"/>
</dbReference>
<dbReference type="InterPro" id="IPR037066">
    <property type="entry name" value="Plug_dom_sf"/>
</dbReference>
<dbReference type="SUPFAM" id="SSF56935">
    <property type="entry name" value="Porins"/>
    <property type="match status" value="1"/>
</dbReference>
<dbReference type="InterPro" id="IPR012910">
    <property type="entry name" value="Plug_dom"/>
</dbReference>
<dbReference type="AlphaFoldDB" id="A0A1I0SBP3"/>
<feature type="signal peptide" evidence="8">
    <location>
        <begin position="1"/>
        <end position="26"/>
    </location>
</feature>
<protein>
    <submittedName>
        <fullName evidence="10">TonB-linked outer membrane protein, SusC/RagA family</fullName>
    </submittedName>
</protein>
<keyword evidence="2 7" id="KW-0813">Transport</keyword>
<dbReference type="RefSeq" id="WP_089901515.1">
    <property type="nucleotide sequence ID" value="NZ_FOJG01000002.1"/>
</dbReference>
<evidence type="ECO:0000256" key="7">
    <source>
        <dbReference type="PROSITE-ProRule" id="PRU01360"/>
    </source>
</evidence>
<gene>
    <name evidence="10" type="ORF">SAMN04488122_5825</name>
</gene>